<keyword evidence="5" id="KW-0418">Kinase</keyword>
<feature type="signal peptide" evidence="3">
    <location>
        <begin position="1"/>
        <end position="21"/>
    </location>
</feature>
<dbReference type="Gene3D" id="3.80.10.10">
    <property type="entry name" value="Ribonuclease Inhibitor"/>
    <property type="match status" value="1"/>
</dbReference>
<keyword evidence="2" id="KW-0812">Transmembrane</keyword>
<dbReference type="InterPro" id="IPR008271">
    <property type="entry name" value="Ser/Thr_kinase_AS"/>
</dbReference>
<dbReference type="PROSITE" id="PS00108">
    <property type="entry name" value="PROTEIN_KINASE_ST"/>
    <property type="match status" value="1"/>
</dbReference>
<keyword evidence="3" id="KW-0732">Signal</keyword>
<dbReference type="VEuPathDB" id="FungiDB:SDRG_01022"/>
<feature type="transmembrane region" description="Helical" evidence="2">
    <location>
        <begin position="366"/>
        <end position="390"/>
    </location>
</feature>
<dbReference type="STRING" id="1156394.T0SA46"/>
<dbReference type="SUPFAM" id="SSF56112">
    <property type="entry name" value="Protein kinase-like (PK-like)"/>
    <property type="match status" value="1"/>
</dbReference>
<dbReference type="InParanoid" id="T0SA46"/>
<keyword evidence="2" id="KW-0472">Membrane</keyword>
<dbReference type="Proteomes" id="UP000030762">
    <property type="component" value="Unassembled WGS sequence"/>
</dbReference>
<dbReference type="OrthoDB" id="4062651at2759"/>
<dbReference type="Gene3D" id="1.10.510.10">
    <property type="entry name" value="Transferase(Phosphotransferase) domain 1"/>
    <property type="match status" value="2"/>
</dbReference>
<dbReference type="eggNOG" id="ENOG502QQRQ">
    <property type="taxonomic scope" value="Eukaryota"/>
</dbReference>
<dbReference type="GO" id="GO:0005524">
    <property type="term" value="F:ATP binding"/>
    <property type="evidence" value="ECO:0007669"/>
    <property type="project" value="InterPro"/>
</dbReference>
<dbReference type="GO" id="GO:0004674">
    <property type="term" value="F:protein serine/threonine kinase activity"/>
    <property type="evidence" value="ECO:0007669"/>
    <property type="project" value="TreeGrafter"/>
</dbReference>
<dbReference type="GeneID" id="19941749"/>
<name>T0SA46_SAPDV</name>
<feature type="region of interest" description="Disordered" evidence="1">
    <location>
        <begin position="543"/>
        <end position="576"/>
    </location>
</feature>
<accession>T0SA46</accession>
<protein>
    <submittedName>
        <fullName evidence="5">TKL protein kinase</fullName>
    </submittedName>
</protein>
<sequence length="765" mass="84571">MPSGRRFVLNAALLLATAARAYDARLDPRFLGFTNRVVNVSTFTTECPNVSFTPELGVYVVPEQPSCIIYPNGTVWRGANKTDLFQVASGPIFPTGNLKNAIYGGMDIAYLDVLPNNVPVVAFQNVGLENVNYNLALDKNNLPLGVISLYLTNNSLTNASMNVGRTLQELYFTGNDISTVQLRGDGLRKVALDYNALTLQSFNKTSIPLSVTDLSLRHNPLGAMPKEILLPSLTSLGLTDTSLTSIEGIEWPTMLSTLLLDNNSITEVRANFPPTLSFLWLGGNNISAFYANASQFALLNATLNESQLPPSYEYLAYRYGNKTKVYPVFTSISASGCRGHFRVELLLNKYPICVTQGDDGHGRMHLSVAVVALLIALAVVLTATGVCCCVRKRDKRQRAAASKWYDDDTNFFAIADSTRLYYDVRFDEALKEYRIPVDDLERDIVLAKGGFGVVYKATLHNTTPVAMKRMLPTVLDSPQAIDEFMHEIQLYAQLQHPKVVQFIGMAWSTLANISMVTEFMPHGDAWTLVEANKDVVTSWLLPMRQPSDEKPSRRLRKHTASTQSSNGSEAALDSAPLHTEPRFGTSRLSIVRDVVEALEYLHSFPTPVIHRDIKARNILLGPEYEAKLTDFGTSRLRVDELTMTAEIGTSAWIAPEVLMGVRYTEKADIYSFGVLMAELDTGVVPYSEVYLEPGSTLTLARARIAMLVASGELSPTFTETCPRQVVYVARKCLSHDPSERPTARELRHLLHQAHLALLLAAVDDD</sequence>
<dbReference type="AlphaFoldDB" id="T0SA46"/>
<dbReference type="EMBL" id="JH767133">
    <property type="protein sequence ID" value="EQC42183.1"/>
    <property type="molecule type" value="Genomic_DNA"/>
</dbReference>
<evidence type="ECO:0000256" key="3">
    <source>
        <dbReference type="SAM" id="SignalP"/>
    </source>
</evidence>
<dbReference type="SUPFAM" id="SSF52058">
    <property type="entry name" value="L domain-like"/>
    <property type="match status" value="1"/>
</dbReference>
<dbReference type="InterPro" id="IPR051681">
    <property type="entry name" value="Ser/Thr_Kinases-Pseudokinases"/>
</dbReference>
<organism evidence="5 6">
    <name type="scientific">Saprolegnia diclina (strain VS20)</name>
    <dbReference type="NCBI Taxonomy" id="1156394"/>
    <lineage>
        <taxon>Eukaryota</taxon>
        <taxon>Sar</taxon>
        <taxon>Stramenopiles</taxon>
        <taxon>Oomycota</taxon>
        <taxon>Saprolegniomycetes</taxon>
        <taxon>Saprolegniales</taxon>
        <taxon>Saprolegniaceae</taxon>
        <taxon>Saprolegnia</taxon>
    </lineage>
</organism>
<dbReference type="InterPro" id="IPR011009">
    <property type="entry name" value="Kinase-like_dom_sf"/>
</dbReference>
<evidence type="ECO:0000256" key="1">
    <source>
        <dbReference type="SAM" id="MobiDB-lite"/>
    </source>
</evidence>
<dbReference type="InterPro" id="IPR032675">
    <property type="entry name" value="LRR_dom_sf"/>
</dbReference>
<evidence type="ECO:0000259" key="4">
    <source>
        <dbReference type="PROSITE" id="PS50011"/>
    </source>
</evidence>
<proteinExistence type="predicted"/>
<evidence type="ECO:0000313" key="6">
    <source>
        <dbReference type="Proteomes" id="UP000030762"/>
    </source>
</evidence>
<feature type="chain" id="PRO_5004571983" evidence="3">
    <location>
        <begin position="22"/>
        <end position="765"/>
    </location>
</feature>
<dbReference type="PANTHER" id="PTHR44329">
    <property type="entry name" value="SERINE/THREONINE-PROTEIN KINASE TNNI3K-RELATED"/>
    <property type="match status" value="1"/>
</dbReference>
<gene>
    <name evidence="5" type="ORF">SDRG_01022</name>
</gene>
<dbReference type="Pfam" id="PF07714">
    <property type="entry name" value="PK_Tyr_Ser-Thr"/>
    <property type="match status" value="1"/>
</dbReference>
<dbReference type="PANTHER" id="PTHR44329:SF214">
    <property type="entry name" value="PROTEIN KINASE DOMAIN-CONTAINING PROTEIN"/>
    <property type="match status" value="1"/>
</dbReference>
<dbReference type="RefSeq" id="XP_008604752.1">
    <property type="nucleotide sequence ID" value="XM_008606530.1"/>
</dbReference>
<dbReference type="InterPro" id="IPR000719">
    <property type="entry name" value="Prot_kinase_dom"/>
</dbReference>
<evidence type="ECO:0000313" key="5">
    <source>
        <dbReference type="EMBL" id="EQC42183.1"/>
    </source>
</evidence>
<dbReference type="OMA" id="PEQPSCI"/>
<keyword evidence="2" id="KW-1133">Transmembrane helix</keyword>
<dbReference type="SMART" id="SM00220">
    <property type="entry name" value="S_TKc"/>
    <property type="match status" value="1"/>
</dbReference>
<feature type="domain" description="Protein kinase" evidence="4">
    <location>
        <begin position="440"/>
        <end position="757"/>
    </location>
</feature>
<keyword evidence="5" id="KW-0808">Transferase</keyword>
<evidence type="ECO:0000256" key="2">
    <source>
        <dbReference type="SAM" id="Phobius"/>
    </source>
</evidence>
<reference evidence="5 6" key="1">
    <citation type="submission" date="2012-04" db="EMBL/GenBank/DDBJ databases">
        <title>The Genome Sequence of Saprolegnia declina VS20.</title>
        <authorList>
            <consortium name="The Broad Institute Genome Sequencing Platform"/>
            <person name="Russ C."/>
            <person name="Nusbaum C."/>
            <person name="Tyler B."/>
            <person name="van West P."/>
            <person name="Dieguez-Uribeondo J."/>
            <person name="de Bruijn I."/>
            <person name="Tripathy S."/>
            <person name="Jiang R."/>
            <person name="Young S.K."/>
            <person name="Zeng Q."/>
            <person name="Gargeya S."/>
            <person name="Fitzgerald M."/>
            <person name="Haas B."/>
            <person name="Abouelleil A."/>
            <person name="Alvarado L."/>
            <person name="Arachchi H.M."/>
            <person name="Berlin A."/>
            <person name="Chapman S.B."/>
            <person name="Goldberg J."/>
            <person name="Griggs A."/>
            <person name="Gujja S."/>
            <person name="Hansen M."/>
            <person name="Howarth C."/>
            <person name="Imamovic A."/>
            <person name="Larimer J."/>
            <person name="McCowen C."/>
            <person name="Montmayeur A."/>
            <person name="Murphy C."/>
            <person name="Neiman D."/>
            <person name="Pearson M."/>
            <person name="Priest M."/>
            <person name="Roberts A."/>
            <person name="Saif S."/>
            <person name="Shea T."/>
            <person name="Sisk P."/>
            <person name="Sykes S."/>
            <person name="Wortman J."/>
            <person name="Nusbaum C."/>
            <person name="Birren B."/>
        </authorList>
    </citation>
    <scope>NUCLEOTIDE SEQUENCE [LARGE SCALE GENOMIC DNA]</scope>
    <source>
        <strain evidence="5 6">VS20</strain>
    </source>
</reference>
<keyword evidence="6" id="KW-1185">Reference proteome</keyword>
<dbReference type="InterPro" id="IPR001245">
    <property type="entry name" value="Ser-Thr/Tyr_kinase_cat_dom"/>
</dbReference>
<dbReference type="PROSITE" id="PS50011">
    <property type="entry name" value="PROTEIN_KINASE_DOM"/>
    <property type="match status" value="1"/>
</dbReference>